<dbReference type="PANTHER" id="PTHR48081:SF8">
    <property type="entry name" value="ALPHA_BETA HYDROLASE FOLD-3 DOMAIN-CONTAINING PROTEIN-RELATED"/>
    <property type="match status" value="1"/>
</dbReference>
<feature type="active site" evidence="3">
    <location>
        <position position="138"/>
    </location>
</feature>
<dbReference type="PROSITE" id="PS01174">
    <property type="entry name" value="LIPASE_GDXG_SER"/>
    <property type="match status" value="1"/>
</dbReference>
<gene>
    <name evidence="5" type="ORF">AZF00_11315</name>
</gene>
<dbReference type="KEGG" id="zal:AZF00_11315"/>
<dbReference type="PANTHER" id="PTHR48081">
    <property type="entry name" value="AB HYDROLASE SUPERFAMILY PROTEIN C4A8.06C"/>
    <property type="match status" value="1"/>
</dbReference>
<dbReference type="InterPro" id="IPR002168">
    <property type="entry name" value="Lipase_GDXG_HIS_AS"/>
</dbReference>
<accession>A0A127M6I4</accession>
<keyword evidence="2" id="KW-0378">Hydrolase</keyword>
<dbReference type="AlphaFoldDB" id="A0A127M6I4"/>
<evidence type="ECO:0000256" key="3">
    <source>
        <dbReference type="PROSITE-ProRule" id="PRU10038"/>
    </source>
</evidence>
<evidence type="ECO:0000256" key="1">
    <source>
        <dbReference type="ARBA" id="ARBA00010515"/>
    </source>
</evidence>
<dbReference type="Gene3D" id="3.40.50.1820">
    <property type="entry name" value="alpha/beta hydrolase"/>
    <property type="match status" value="1"/>
</dbReference>
<dbReference type="RefSeq" id="WP_008249306.1">
    <property type="nucleotide sequence ID" value="NZ_CP014544.1"/>
</dbReference>
<dbReference type="InterPro" id="IPR013094">
    <property type="entry name" value="AB_hydrolase_3"/>
</dbReference>
<reference evidence="5 6" key="1">
    <citation type="submission" date="2015-12" db="EMBL/GenBank/DDBJ databases">
        <authorList>
            <person name="Shamseldin A."/>
            <person name="Moawad H."/>
            <person name="Abd El-Rahim W.M."/>
            <person name="Sadowsky M.J."/>
        </authorList>
    </citation>
    <scope>NUCLEOTIDE SEQUENCE [LARGE SCALE GENOMIC DNA]</scope>
    <source>
        <strain evidence="5 6">SM2</strain>
    </source>
</reference>
<dbReference type="Pfam" id="PF07859">
    <property type="entry name" value="Abhydrolase_3"/>
    <property type="match status" value="1"/>
</dbReference>
<dbReference type="SMR" id="A0A127M6I4"/>
<evidence type="ECO:0000313" key="5">
    <source>
        <dbReference type="EMBL" id="AMO68852.1"/>
    </source>
</evidence>
<evidence type="ECO:0000256" key="2">
    <source>
        <dbReference type="ARBA" id="ARBA00022801"/>
    </source>
</evidence>
<name>A0A127M6I4_9GAMM</name>
<dbReference type="GO" id="GO:0016787">
    <property type="term" value="F:hydrolase activity"/>
    <property type="evidence" value="ECO:0007669"/>
    <property type="project" value="UniProtKB-KW"/>
</dbReference>
<dbReference type="InterPro" id="IPR033140">
    <property type="entry name" value="Lipase_GDXG_put_SER_AS"/>
</dbReference>
<dbReference type="Proteomes" id="UP000074119">
    <property type="component" value="Chromosome"/>
</dbReference>
<dbReference type="STRING" id="1470434.AZF00_11315"/>
<dbReference type="InterPro" id="IPR029058">
    <property type="entry name" value="AB_hydrolase_fold"/>
</dbReference>
<organism evidence="5 6">
    <name type="scientific">Zhongshania aliphaticivorans</name>
    <dbReference type="NCBI Taxonomy" id="1470434"/>
    <lineage>
        <taxon>Bacteria</taxon>
        <taxon>Pseudomonadati</taxon>
        <taxon>Pseudomonadota</taxon>
        <taxon>Gammaproteobacteria</taxon>
        <taxon>Cellvibrionales</taxon>
        <taxon>Spongiibacteraceae</taxon>
        <taxon>Zhongshania</taxon>
    </lineage>
</organism>
<dbReference type="InterPro" id="IPR050300">
    <property type="entry name" value="GDXG_lipolytic_enzyme"/>
</dbReference>
<proteinExistence type="inferred from homology"/>
<evidence type="ECO:0000259" key="4">
    <source>
        <dbReference type="Pfam" id="PF07859"/>
    </source>
</evidence>
<dbReference type="EMBL" id="CP014544">
    <property type="protein sequence ID" value="AMO68852.1"/>
    <property type="molecule type" value="Genomic_DNA"/>
</dbReference>
<evidence type="ECO:0000313" key="6">
    <source>
        <dbReference type="Proteomes" id="UP000074119"/>
    </source>
</evidence>
<feature type="domain" description="Alpha/beta hydrolase fold-3" evidence="4">
    <location>
        <begin position="60"/>
        <end position="272"/>
    </location>
</feature>
<comment type="similarity">
    <text evidence="1">Belongs to the 'GDXG' lipolytic enzyme family.</text>
</comment>
<dbReference type="SUPFAM" id="SSF53474">
    <property type="entry name" value="alpha/beta-Hydrolases"/>
    <property type="match status" value="1"/>
</dbReference>
<dbReference type="PROSITE" id="PS01173">
    <property type="entry name" value="LIPASE_GDXG_HIS"/>
    <property type="match status" value="1"/>
</dbReference>
<protein>
    <recommendedName>
        <fullName evidence="4">Alpha/beta hydrolase fold-3 domain-containing protein</fullName>
    </recommendedName>
</protein>
<sequence>MKNTIKTAVFRSYIKGSARLAWLGKVAKHITSLDLVAEQEQRRIPLRLYLPPGDGPFPVVVYFHGGGWVIGDLATYDPMCRDLCDRSDTIVVAVDYRRAPEYPFPAAPEDCLTALTWVAEHIGLYGGRADSIVLAGDSAGGNLAAVTAIQARDQLPGLVKGQVLIYPVTDHYEPGTDSYIENAKGPVLTRPIMMWFWDSYLANSSALKAGEHRHPLATPLTADDLSMLPPALVITAERDPLRDEGIAYACRLEEQGVAVTQSLYHGASHGFIGLQGPTRRHKEGMMEICAWLAALFGRQAEPPIEV</sequence>